<protein>
    <recommendedName>
        <fullName evidence="5">Lysozyme inhibitor LprI N-terminal domain-containing protein</fullName>
    </recommendedName>
</protein>
<dbReference type="Proteomes" id="UP000249610">
    <property type="component" value="Unassembled WGS sequence"/>
</dbReference>
<name>A0A327P5S2_9BACT</name>
<feature type="domain" description="RiboL-PSP-HEPN" evidence="2">
    <location>
        <begin position="38"/>
        <end position="216"/>
    </location>
</feature>
<dbReference type="Gene3D" id="1.20.1270.180">
    <property type="match status" value="1"/>
</dbReference>
<dbReference type="Pfam" id="PF07007">
    <property type="entry name" value="LprI"/>
    <property type="match status" value="1"/>
</dbReference>
<comment type="caution">
    <text evidence="3">The sequence shown here is derived from an EMBL/GenBank/DDBJ whole genome shotgun (WGS) entry which is preliminary data.</text>
</comment>
<evidence type="ECO:0008006" key="5">
    <source>
        <dbReference type="Google" id="ProtNLM"/>
    </source>
</evidence>
<dbReference type="InterPro" id="IPR009739">
    <property type="entry name" value="LprI-like_N"/>
</dbReference>
<evidence type="ECO:0000259" key="2">
    <source>
        <dbReference type="Pfam" id="PF18735"/>
    </source>
</evidence>
<evidence type="ECO:0000313" key="4">
    <source>
        <dbReference type="Proteomes" id="UP000249610"/>
    </source>
</evidence>
<organism evidence="3 4">
    <name type="scientific">Algoriphagus yeomjeoni</name>
    <dbReference type="NCBI Taxonomy" id="291403"/>
    <lineage>
        <taxon>Bacteria</taxon>
        <taxon>Pseudomonadati</taxon>
        <taxon>Bacteroidota</taxon>
        <taxon>Cytophagia</taxon>
        <taxon>Cytophagales</taxon>
        <taxon>Cyclobacteriaceae</taxon>
        <taxon>Algoriphagus</taxon>
    </lineage>
</organism>
<evidence type="ECO:0000313" key="3">
    <source>
        <dbReference type="EMBL" id="RAI86737.1"/>
    </source>
</evidence>
<feature type="domain" description="Lysozyme inhibitor LprI-like N-terminal" evidence="1">
    <location>
        <begin position="224"/>
        <end position="317"/>
    </location>
</feature>
<proteinExistence type="predicted"/>
<dbReference type="OrthoDB" id="9131011at2"/>
<dbReference type="EMBL" id="QLLK01000010">
    <property type="protein sequence ID" value="RAI86737.1"/>
    <property type="molecule type" value="Genomic_DNA"/>
</dbReference>
<gene>
    <name evidence="3" type="ORF">LV83_03294</name>
</gene>
<evidence type="ECO:0000259" key="1">
    <source>
        <dbReference type="Pfam" id="PF07007"/>
    </source>
</evidence>
<dbReference type="InterPro" id="IPR041519">
    <property type="entry name" value="HEPN_RiboL-PSP"/>
</dbReference>
<dbReference type="Pfam" id="PF18735">
    <property type="entry name" value="HEPN_RiboL-PSP"/>
    <property type="match status" value="1"/>
</dbReference>
<reference evidence="3 4" key="1">
    <citation type="submission" date="2018-06" db="EMBL/GenBank/DDBJ databases">
        <title>Genomic Encyclopedia of Archaeal and Bacterial Type Strains, Phase II (KMG-II): from individual species to whole genera.</title>
        <authorList>
            <person name="Goeker M."/>
        </authorList>
    </citation>
    <scope>NUCLEOTIDE SEQUENCE [LARGE SCALE GENOMIC DNA]</scope>
    <source>
        <strain evidence="3 4">DSM 23446</strain>
    </source>
</reference>
<keyword evidence="4" id="KW-1185">Reference proteome</keyword>
<sequence>MSKRNLINEIHSVKSRSFHNSRYDYMQRVFRIDGAIQDLEENNGRFKNELLRYIPISMVACFEAFFKSAIRDLVDFGSPFSDNVKKFNQAQNIKLDFDVLGAMQAKSLTIGELIAHILPFNNLQDVNSNITTLIGKDFISELKKFKKKSRFESENAFRSDFVDRAGEIFQSVDRVYKIRHIFCHESPTGYKVDYDEIIQDYQNCKAFLEQSNSLINEFLYPDAPETQTDMNILSGQRFEEKEVELEELISEIKSKSFEDEPMLDFNHDLFDECMDRWREYRESHANYKADVVRGGTIQPLIYAQDMFHTTNQKIKSLREEFELVLSKKRLYFFD</sequence>
<dbReference type="RefSeq" id="WP_111612624.1">
    <property type="nucleotide sequence ID" value="NZ_QLLK01000010.1"/>
</dbReference>
<dbReference type="AlphaFoldDB" id="A0A327P5S2"/>
<accession>A0A327P5S2</accession>